<dbReference type="Pfam" id="PF00406">
    <property type="entry name" value="ADK"/>
    <property type="match status" value="1"/>
</dbReference>
<evidence type="ECO:0000256" key="7">
    <source>
        <dbReference type="ARBA" id="ARBA00023242"/>
    </source>
</evidence>
<evidence type="ECO:0000256" key="4">
    <source>
        <dbReference type="ARBA" id="ARBA00022777"/>
    </source>
</evidence>
<feature type="binding site" evidence="9">
    <location>
        <position position="171"/>
    </location>
    <ligand>
        <name>a ribonucleoside 5'-phosphate</name>
        <dbReference type="ChEBI" id="CHEBI:58043"/>
    </ligand>
</feature>
<gene>
    <name evidence="11" type="ORF">DEBURN_LOCUS5419</name>
</gene>
<feature type="binding site" evidence="9">
    <location>
        <position position="208"/>
    </location>
    <ligand>
        <name>a ribonucleoside 5'-phosphate</name>
        <dbReference type="ChEBI" id="CHEBI:58043"/>
    </ligand>
</feature>
<keyword evidence="4 9" id="KW-0418">Kinase</keyword>
<evidence type="ECO:0000313" key="11">
    <source>
        <dbReference type="EMBL" id="CAG8516010.1"/>
    </source>
</evidence>
<dbReference type="InterPro" id="IPR000850">
    <property type="entry name" value="Adenylat/UMP-CMP_kin"/>
</dbReference>
<name>A0A9N9F833_9GLOM</name>
<evidence type="ECO:0000256" key="6">
    <source>
        <dbReference type="ARBA" id="ARBA00022975"/>
    </source>
</evidence>
<dbReference type="AlphaFoldDB" id="A0A9N9F833"/>
<comment type="catalytic activity">
    <reaction evidence="8 9">
        <text>UMP + ATP = UDP + ADP</text>
        <dbReference type="Rhea" id="RHEA:24400"/>
        <dbReference type="ChEBI" id="CHEBI:30616"/>
        <dbReference type="ChEBI" id="CHEBI:57865"/>
        <dbReference type="ChEBI" id="CHEBI:58223"/>
        <dbReference type="ChEBI" id="CHEBI:456216"/>
        <dbReference type="EC" id="2.7.4.14"/>
    </reaction>
</comment>
<dbReference type="SUPFAM" id="SSF52540">
    <property type="entry name" value="P-loop containing nucleoside triphosphate hydrolases"/>
    <property type="match status" value="1"/>
</dbReference>
<feature type="region of interest" description="LID" evidence="9">
    <location>
        <begin position="201"/>
        <end position="211"/>
    </location>
</feature>
<comment type="caution">
    <text evidence="11">The sequence shown here is derived from an EMBL/GenBank/DDBJ whole genome shotgun (WGS) entry which is preliminary data.</text>
</comment>
<feature type="transmembrane region" description="Helical" evidence="10">
    <location>
        <begin position="44"/>
        <end position="63"/>
    </location>
</feature>
<proteinExistence type="inferred from homology"/>
<keyword evidence="1 9" id="KW-0963">Cytoplasm</keyword>
<dbReference type="FunFam" id="3.40.50.300:FF:000315">
    <property type="entry name" value="Adenylate kinase 1"/>
    <property type="match status" value="1"/>
</dbReference>
<feature type="binding site" evidence="9">
    <location>
        <begin position="95"/>
        <end position="100"/>
    </location>
    <ligand>
        <name>ATP</name>
        <dbReference type="ChEBI" id="CHEBI:30616"/>
    </ligand>
</feature>
<feature type="binding site" evidence="9">
    <location>
        <position position="219"/>
    </location>
    <ligand>
        <name>a ribonucleoside 5'-phosphate</name>
        <dbReference type="ChEBI" id="CHEBI:58043"/>
    </ligand>
</feature>
<keyword evidence="10" id="KW-0812">Transmembrane</keyword>
<evidence type="ECO:0000256" key="5">
    <source>
        <dbReference type="ARBA" id="ARBA00022840"/>
    </source>
</evidence>
<comment type="cofactor">
    <cofactor evidence="9">
        <name>Mg(2+)</name>
        <dbReference type="ChEBI" id="CHEBI:18420"/>
    </cofactor>
    <text evidence="9">Binds 1 Mg(2+) ion per monomer.</text>
</comment>
<organism evidence="11 12">
    <name type="scientific">Diversispora eburnea</name>
    <dbReference type="NCBI Taxonomy" id="1213867"/>
    <lineage>
        <taxon>Eukaryota</taxon>
        <taxon>Fungi</taxon>
        <taxon>Fungi incertae sedis</taxon>
        <taxon>Mucoromycota</taxon>
        <taxon>Glomeromycotina</taxon>
        <taxon>Glomeromycetes</taxon>
        <taxon>Diversisporales</taxon>
        <taxon>Diversisporaceae</taxon>
        <taxon>Diversispora</taxon>
    </lineage>
</organism>
<comment type="similarity">
    <text evidence="9">Belongs to the adenylate kinase family. UMP-CMP kinase subfamily.</text>
</comment>
<dbReference type="HAMAP" id="MF_00235">
    <property type="entry name" value="Adenylate_kinase_Adk"/>
    <property type="match status" value="1"/>
</dbReference>
<keyword evidence="6 9" id="KW-0665">Pyrimidine biosynthesis</keyword>
<dbReference type="GO" id="GO:0006221">
    <property type="term" value="P:pyrimidine nucleotide biosynthetic process"/>
    <property type="evidence" value="ECO:0007669"/>
    <property type="project" value="UniProtKB-UniRule"/>
</dbReference>
<dbReference type="OrthoDB" id="442176at2759"/>
<comment type="subcellular location">
    <subcellularLocation>
        <location evidence="9">Cytoplasm</location>
    </subcellularLocation>
    <subcellularLocation>
        <location evidence="9">Nucleus</location>
    </subcellularLocation>
    <text evidence="9">Predominantly cytoplasmic.</text>
</comment>
<keyword evidence="2 9" id="KW-0808">Transferase</keyword>
<dbReference type="Gene3D" id="3.40.50.300">
    <property type="entry name" value="P-loop containing nucleotide triphosphate hydrolases"/>
    <property type="match status" value="1"/>
</dbReference>
<keyword evidence="10" id="KW-0472">Membrane</keyword>
<accession>A0A9N9F833</accession>
<reference evidence="11" key="1">
    <citation type="submission" date="2021-06" db="EMBL/GenBank/DDBJ databases">
        <authorList>
            <person name="Kallberg Y."/>
            <person name="Tangrot J."/>
            <person name="Rosling A."/>
        </authorList>
    </citation>
    <scope>NUCLEOTIDE SEQUENCE</scope>
    <source>
        <strain evidence="11">AZ414A</strain>
    </source>
</reference>
<sequence length="266" mass="30535">MNFKNSKNYLAVTGKPKKHKHLVKNKWLEKYEKTNRKKSRPPLVNPYAIIAVFSVLFSAYYILIPKEKDKHKMNISRAKVSKDEVTVVFVLGGPGCGKGTQCAKLVQDFGFVHLSEEQQRKGSEFGELIRNYIKEGKIVPMEITIALLEKAMIENDSNRFLIDGFPRALDQAQQFEKEVVESTTILFFDCPEDVMLQRLLKRGETSGRIDDNVESIKKRFETFKSTSYPVIEHYRKVNKVHTIPCADGVDEVYSKVKPIVEGLFKQ</sequence>
<dbReference type="GO" id="GO:0005634">
    <property type="term" value="C:nucleus"/>
    <property type="evidence" value="ECO:0007669"/>
    <property type="project" value="UniProtKB-SubCell"/>
</dbReference>
<dbReference type="CDD" id="cd01428">
    <property type="entry name" value="ADK"/>
    <property type="match status" value="1"/>
</dbReference>
<feature type="binding site" evidence="9">
    <location>
        <begin position="137"/>
        <end position="139"/>
    </location>
    <ligand>
        <name>a ribonucleoside 5'-phosphate</name>
        <dbReference type="ChEBI" id="CHEBI:58043"/>
    </ligand>
</feature>
<comment type="subunit">
    <text evidence="9">Monomer.</text>
</comment>
<keyword evidence="10" id="KW-1133">Transmembrane helix</keyword>
<evidence type="ECO:0000256" key="9">
    <source>
        <dbReference type="HAMAP-Rule" id="MF_03172"/>
    </source>
</evidence>
<feature type="binding site" evidence="9">
    <location>
        <position position="202"/>
    </location>
    <ligand>
        <name>ATP</name>
        <dbReference type="ChEBI" id="CHEBI:30616"/>
    </ligand>
</feature>
<evidence type="ECO:0000256" key="1">
    <source>
        <dbReference type="ARBA" id="ARBA00022490"/>
    </source>
</evidence>
<evidence type="ECO:0000256" key="10">
    <source>
        <dbReference type="SAM" id="Phobius"/>
    </source>
</evidence>
<evidence type="ECO:0000313" key="12">
    <source>
        <dbReference type="Proteomes" id="UP000789706"/>
    </source>
</evidence>
<dbReference type="GO" id="GO:0009123">
    <property type="term" value="P:nucleoside monophosphate metabolic process"/>
    <property type="evidence" value="ECO:0007669"/>
    <property type="project" value="UniProtKB-ARBA"/>
</dbReference>
<dbReference type="InterPro" id="IPR033690">
    <property type="entry name" value="Adenylat_kinase_CS"/>
</dbReference>
<feature type="binding site" evidence="9">
    <location>
        <begin position="164"/>
        <end position="167"/>
    </location>
    <ligand>
        <name>a ribonucleoside 5'-phosphate</name>
        <dbReference type="ChEBI" id="CHEBI:58043"/>
    </ligand>
</feature>
<dbReference type="Proteomes" id="UP000789706">
    <property type="component" value="Unassembled WGS sequence"/>
</dbReference>
<keyword evidence="5 9" id="KW-0067">ATP-binding</keyword>
<dbReference type="GO" id="GO:0005737">
    <property type="term" value="C:cytoplasm"/>
    <property type="evidence" value="ECO:0007669"/>
    <property type="project" value="UniProtKB-SubCell"/>
</dbReference>
<evidence type="ECO:0000256" key="8">
    <source>
        <dbReference type="ARBA" id="ARBA00048116"/>
    </source>
</evidence>
<comment type="function">
    <text evidence="9">Catalyzes the phosphorylation of pyrimidine nucleoside monophosphates at the expense of ATP. Plays an important role in de novo pyrimidine nucleotide biosynthesis. Has preference for UMP and dUMP as phosphate acceptors, but can also use CMP, dCMP and AMP.</text>
</comment>
<dbReference type="GO" id="GO:0005524">
    <property type="term" value="F:ATP binding"/>
    <property type="evidence" value="ECO:0007669"/>
    <property type="project" value="UniProtKB-KW"/>
</dbReference>
<dbReference type="EMBL" id="CAJVPK010000482">
    <property type="protein sequence ID" value="CAG8516010.1"/>
    <property type="molecule type" value="Genomic_DNA"/>
</dbReference>
<dbReference type="EC" id="2.7.4.14" evidence="9"/>
<dbReference type="InterPro" id="IPR006266">
    <property type="entry name" value="UMP_CMP_kinase"/>
</dbReference>
<dbReference type="GO" id="GO:0016776">
    <property type="term" value="F:phosphotransferase activity, phosphate group as acceptor"/>
    <property type="evidence" value="ECO:0007669"/>
    <property type="project" value="InterPro"/>
</dbReference>
<keyword evidence="3 9" id="KW-0547">Nucleotide-binding</keyword>
<dbReference type="GO" id="GO:0006207">
    <property type="term" value="P:'de novo' pyrimidine nucleobase biosynthetic process"/>
    <property type="evidence" value="ECO:0007669"/>
    <property type="project" value="InterPro"/>
</dbReference>
<dbReference type="HAMAP" id="MF_03172">
    <property type="entry name" value="Adenylate_kinase_UMP_CMP_kin"/>
    <property type="match status" value="1"/>
</dbReference>
<dbReference type="GO" id="GO:0019205">
    <property type="term" value="F:nucleobase-containing compound kinase activity"/>
    <property type="evidence" value="ECO:0007669"/>
    <property type="project" value="InterPro"/>
</dbReference>
<dbReference type="PROSITE" id="PS00113">
    <property type="entry name" value="ADENYLATE_KINASE"/>
    <property type="match status" value="1"/>
</dbReference>
<comment type="domain">
    <text evidence="9">Consists of three domains, a large central CORE domain and two small peripheral domains, NMPbind and LID, which undergo movements during catalysis. The LID domain closes over the site of phosphoryl transfer upon ATP binding. Assembling and dissambling the active center during each catalytic cycle provides an effective means to prevent ATP hydrolysis.</text>
</comment>
<comment type="caution">
    <text evidence="9">Lacks conserved residue(s) required for the propagation of feature annotation.</text>
</comment>
<keyword evidence="7 9" id="KW-0539">Nucleus</keyword>
<evidence type="ECO:0000256" key="2">
    <source>
        <dbReference type="ARBA" id="ARBA00022679"/>
    </source>
</evidence>
<dbReference type="NCBIfam" id="TIGR01359">
    <property type="entry name" value="UMP_CMP_kin_fam"/>
    <property type="match status" value="1"/>
</dbReference>
<dbReference type="InterPro" id="IPR027417">
    <property type="entry name" value="P-loop_NTPase"/>
</dbReference>
<keyword evidence="12" id="KW-1185">Reference proteome</keyword>
<protein>
    <recommendedName>
        <fullName evidence="9">Uridylate kinase</fullName>
        <shortName evidence="9">UK</shortName>
        <ecNumber evidence="9">2.7.4.14</ecNumber>
    </recommendedName>
    <alternativeName>
        <fullName evidence="9">ATP:UMP phosphotransferase</fullName>
    </alternativeName>
    <alternativeName>
        <fullName evidence="9">Deoxycytidylate kinase</fullName>
        <shortName evidence="9">CK</shortName>
        <shortName evidence="9">dCMP kinase</shortName>
    </alternativeName>
    <alternativeName>
        <fullName evidence="9">Uridine monophosphate kinase</fullName>
        <shortName evidence="9">UMP kinase</shortName>
        <shortName evidence="9">UMPK</shortName>
    </alternativeName>
</protein>
<dbReference type="PANTHER" id="PTHR23359">
    <property type="entry name" value="NUCLEOTIDE KINASE"/>
    <property type="match status" value="1"/>
</dbReference>
<dbReference type="PRINTS" id="PR00094">
    <property type="entry name" value="ADENYLTKNASE"/>
</dbReference>
<evidence type="ECO:0000256" key="3">
    <source>
        <dbReference type="ARBA" id="ARBA00022741"/>
    </source>
</evidence>
<feature type="binding site" evidence="9">
    <location>
        <position position="247"/>
    </location>
    <ligand>
        <name>ATP</name>
        <dbReference type="ChEBI" id="CHEBI:30616"/>
    </ligand>
</feature>